<evidence type="ECO:0000256" key="8">
    <source>
        <dbReference type="HAMAP-Rule" id="MF_00201"/>
    </source>
</evidence>
<evidence type="ECO:0000256" key="1">
    <source>
        <dbReference type="ARBA" id="ARBA00003065"/>
    </source>
</evidence>
<dbReference type="GeneID" id="84789482"/>
<comment type="similarity">
    <text evidence="2 8">Belongs to the RecO family.</text>
</comment>
<dbReference type="PANTHER" id="PTHR33991:SF1">
    <property type="entry name" value="DNA REPAIR PROTEIN RECO"/>
    <property type="match status" value="1"/>
</dbReference>
<dbReference type="PANTHER" id="PTHR33991">
    <property type="entry name" value="DNA REPAIR PROTEIN RECO"/>
    <property type="match status" value="1"/>
</dbReference>
<dbReference type="InterPro" id="IPR012340">
    <property type="entry name" value="NA-bd_OB-fold"/>
</dbReference>
<evidence type="ECO:0000256" key="3">
    <source>
        <dbReference type="ARBA" id="ARBA00021310"/>
    </source>
</evidence>
<dbReference type="HAMAP" id="MF_00201">
    <property type="entry name" value="RecO"/>
    <property type="match status" value="1"/>
</dbReference>
<dbReference type="AlphaFoldDB" id="C8N7I5"/>
<comment type="caution">
    <text evidence="10">The sequence shown here is derived from an EMBL/GenBank/DDBJ whole genome shotgun (WGS) entry which is preliminary data.</text>
</comment>
<evidence type="ECO:0000256" key="7">
    <source>
        <dbReference type="ARBA" id="ARBA00033409"/>
    </source>
</evidence>
<dbReference type="RefSeq" id="WP_004139626.1">
    <property type="nucleotide sequence ID" value="NZ_GG694025.1"/>
</dbReference>
<sequence length="222" mass="26062">MIPLEQEPAFALHRKPYKENNYLIDIFSLNFGLFRASARIQQKKTHRKTSNYAPFLLLQISGQRKGELASLWQAEVQYDFTPRPARLLHAHYLNEILLGLLPPDDPAPTVFHQYLLALQRVDALALRQFEYTLLTHLGLLPEVAHYAEFYRLDFNDDIAILRPDSRGYNGQNLERLLHHDPDWQNPETRQLLQSLIHFYSQRRADTKRTAVALRQLLHKDRT</sequence>
<dbReference type="HOGENOM" id="CLU_1254073_0_0_6"/>
<dbReference type="Gene3D" id="2.40.50.140">
    <property type="entry name" value="Nucleic acid-binding proteins"/>
    <property type="match status" value="1"/>
</dbReference>
<dbReference type="InterPro" id="IPR042242">
    <property type="entry name" value="RecO_C"/>
</dbReference>
<evidence type="ECO:0000256" key="6">
    <source>
        <dbReference type="ARBA" id="ARBA00023204"/>
    </source>
</evidence>
<gene>
    <name evidence="8 10" type="primary">recO</name>
    <name evidence="10" type="ORF">HMPREF0198_0462</name>
</gene>
<dbReference type="InterPro" id="IPR037278">
    <property type="entry name" value="ARFGAP/RecO"/>
</dbReference>
<dbReference type="SUPFAM" id="SSF57863">
    <property type="entry name" value="ArfGap/RecO-like zinc finger"/>
    <property type="match status" value="1"/>
</dbReference>
<evidence type="ECO:0000256" key="4">
    <source>
        <dbReference type="ARBA" id="ARBA00022763"/>
    </source>
</evidence>
<accession>C8N7I5</accession>
<dbReference type="Pfam" id="PF02565">
    <property type="entry name" value="RecO_C"/>
    <property type="match status" value="1"/>
</dbReference>
<dbReference type="Proteomes" id="UP000004870">
    <property type="component" value="Unassembled WGS sequence"/>
</dbReference>
<dbReference type="GO" id="GO:0043590">
    <property type="term" value="C:bacterial nucleoid"/>
    <property type="evidence" value="ECO:0007669"/>
    <property type="project" value="TreeGrafter"/>
</dbReference>
<organism evidence="10 11">
    <name type="scientific">Cardiobacterium hominis (strain ATCC 15826 / DSM 8339 / NCTC 10426 / 6573)</name>
    <dbReference type="NCBI Taxonomy" id="638300"/>
    <lineage>
        <taxon>Bacteria</taxon>
        <taxon>Pseudomonadati</taxon>
        <taxon>Pseudomonadota</taxon>
        <taxon>Gammaproteobacteria</taxon>
        <taxon>Cardiobacteriales</taxon>
        <taxon>Cardiobacteriaceae</taxon>
        <taxon>Cardiobacterium</taxon>
    </lineage>
</organism>
<dbReference type="InterPro" id="IPR022572">
    <property type="entry name" value="DNA_rep/recomb_RecO_N"/>
</dbReference>
<keyword evidence="11" id="KW-1185">Reference proteome</keyword>
<dbReference type="OrthoDB" id="9804792at2"/>
<evidence type="ECO:0000313" key="11">
    <source>
        <dbReference type="Proteomes" id="UP000004870"/>
    </source>
</evidence>
<keyword evidence="4 8" id="KW-0227">DNA damage</keyword>
<evidence type="ECO:0000256" key="5">
    <source>
        <dbReference type="ARBA" id="ARBA00023172"/>
    </source>
</evidence>
<evidence type="ECO:0000259" key="9">
    <source>
        <dbReference type="Pfam" id="PF11967"/>
    </source>
</evidence>
<proteinExistence type="inferred from homology"/>
<dbReference type="GO" id="GO:0006302">
    <property type="term" value="P:double-strand break repair"/>
    <property type="evidence" value="ECO:0007669"/>
    <property type="project" value="TreeGrafter"/>
</dbReference>
<dbReference type="GO" id="GO:0006310">
    <property type="term" value="P:DNA recombination"/>
    <property type="evidence" value="ECO:0007669"/>
    <property type="project" value="UniProtKB-UniRule"/>
</dbReference>
<keyword evidence="5 8" id="KW-0233">DNA recombination</keyword>
<keyword evidence="6 8" id="KW-0234">DNA repair</keyword>
<dbReference type="InterPro" id="IPR003717">
    <property type="entry name" value="RecO"/>
</dbReference>
<dbReference type="Pfam" id="PF11967">
    <property type="entry name" value="RecO_N"/>
    <property type="match status" value="1"/>
</dbReference>
<protein>
    <recommendedName>
        <fullName evidence="3 8">DNA repair protein RecO</fullName>
    </recommendedName>
    <alternativeName>
        <fullName evidence="7 8">Recombination protein O</fullName>
    </alternativeName>
</protein>
<reference evidence="10 11" key="1">
    <citation type="submission" date="2009-08" db="EMBL/GenBank/DDBJ databases">
        <authorList>
            <person name="Qin X."/>
            <person name="Bachman B."/>
            <person name="Battles P."/>
            <person name="Bell A."/>
            <person name="Bess C."/>
            <person name="Bickham C."/>
            <person name="Chaboub L."/>
            <person name="Chen D."/>
            <person name="Coyle M."/>
            <person name="Deiros D.R."/>
            <person name="Dinh H."/>
            <person name="Forbes L."/>
            <person name="Fowler G."/>
            <person name="Francisco L."/>
            <person name="Fu Q."/>
            <person name="Gubbala S."/>
            <person name="Hale W."/>
            <person name="Han Y."/>
            <person name="Hemphill L."/>
            <person name="Highlander S.K."/>
            <person name="Hirani K."/>
            <person name="Hogues M."/>
            <person name="Jackson L."/>
            <person name="Jakkamsetti A."/>
            <person name="Javaid M."/>
            <person name="Jiang H."/>
            <person name="Korchina V."/>
            <person name="Kovar C."/>
            <person name="Lara F."/>
            <person name="Lee S."/>
            <person name="Mata R."/>
            <person name="Mathew T."/>
            <person name="Moen C."/>
            <person name="Morales K."/>
            <person name="Munidasa M."/>
            <person name="Nazareth L."/>
            <person name="Ngo R."/>
            <person name="Nguyen L."/>
            <person name="Okwuonu G."/>
            <person name="Ongeri F."/>
            <person name="Patil S."/>
            <person name="Petrosino J."/>
            <person name="Pham C."/>
            <person name="Pham P."/>
            <person name="Pu L.-L."/>
            <person name="Puazo M."/>
            <person name="Raj R."/>
            <person name="Reid J."/>
            <person name="Rouhana J."/>
            <person name="Saada N."/>
            <person name="Shang Y."/>
            <person name="Simmons D."/>
            <person name="Thornton R."/>
            <person name="Warren J."/>
            <person name="Weissenberger G."/>
            <person name="Zhang J."/>
            <person name="Zhang L."/>
            <person name="Zhou C."/>
            <person name="Zhu D."/>
            <person name="Muzny D."/>
            <person name="Worley K."/>
            <person name="Gibbs R."/>
        </authorList>
    </citation>
    <scope>NUCLEOTIDE SEQUENCE [LARGE SCALE GENOMIC DNA]</scope>
    <source>
        <strain evidence="11">ATCC 15826 / DSM 8339 / NCTC 10426 / 6573</strain>
    </source>
</reference>
<comment type="function">
    <text evidence="1 8">Involved in DNA repair and RecF pathway recombination.</text>
</comment>
<name>C8N7I5_CARH6</name>
<dbReference type="EMBL" id="ACKY01000021">
    <property type="protein sequence ID" value="EEV89429.1"/>
    <property type="molecule type" value="Genomic_DNA"/>
</dbReference>
<dbReference type="SUPFAM" id="SSF50249">
    <property type="entry name" value="Nucleic acid-binding proteins"/>
    <property type="match status" value="1"/>
</dbReference>
<evidence type="ECO:0000256" key="2">
    <source>
        <dbReference type="ARBA" id="ARBA00007452"/>
    </source>
</evidence>
<feature type="domain" description="DNA replication/recombination mediator RecO N-terminal" evidence="9">
    <location>
        <begin position="5"/>
        <end position="76"/>
    </location>
</feature>
<evidence type="ECO:0000313" key="10">
    <source>
        <dbReference type="EMBL" id="EEV89429.1"/>
    </source>
</evidence>
<dbReference type="Gene3D" id="1.20.1440.120">
    <property type="entry name" value="Recombination protein O, C-terminal domain"/>
    <property type="match status" value="1"/>
</dbReference>